<organism evidence="1 2">
    <name type="scientific">Panagrolaimus sp. ES5</name>
    <dbReference type="NCBI Taxonomy" id="591445"/>
    <lineage>
        <taxon>Eukaryota</taxon>
        <taxon>Metazoa</taxon>
        <taxon>Ecdysozoa</taxon>
        <taxon>Nematoda</taxon>
        <taxon>Chromadorea</taxon>
        <taxon>Rhabditida</taxon>
        <taxon>Tylenchina</taxon>
        <taxon>Panagrolaimomorpha</taxon>
        <taxon>Panagrolaimoidea</taxon>
        <taxon>Panagrolaimidae</taxon>
        <taxon>Panagrolaimus</taxon>
    </lineage>
</organism>
<evidence type="ECO:0000313" key="2">
    <source>
        <dbReference type="WBParaSite" id="ES5_v2.g12797.t1"/>
    </source>
</evidence>
<reference evidence="2" key="1">
    <citation type="submission" date="2022-11" db="UniProtKB">
        <authorList>
            <consortium name="WormBaseParasite"/>
        </authorList>
    </citation>
    <scope>IDENTIFICATION</scope>
</reference>
<proteinExistence type="predicted"/>
<name>A0AC34F6S9_9BILA</name>
<accession>A0AC34F6S9</accession>
<sequence length="288" mass="32583">MHRNSTNQSKDNNDYRSNNDSRSKGKSEHLSEQQISRYTNITAAVVIGVFILAHLIIPKFAQMSSYHDFADDRKVAGIPYFFNVISNLPFLWVGLQGMNLLSSGILKDIDSTEKSLFNVFFYFVFFGGIGSAFYHLIPNNFTLLFDRLPITAAGMSLLAAIISDRVSKPLGHKLLFPLLLFGTLTALYWEFTEMIGAGDVRAYVFAQFLPAVLIPLILAKMPKPYSGTHHLWNLVLFFGIARFGEIADGLFYMLSFHLISGHVVKHLALSWGVYQVYEYLKNRKPTHN</sequence>
<protein>
    <submittedName>
        <fullName evidence="2">Alkaline ceramidase</fullName>
    </submittedName>
</protein>
<evidence type="ECO:0000313" key="1">
    <source>
        <dbReference type="Proteomes" id="UP000887579"/>
    </source>
</evidence>
<dbReference type="WBParaSite" id="ES5_v2.g12797.t1">
    <property type="protein sequence ID" value="ES5_v2.g12797.t1"/>
    <property type="gene ID" value="ES5_v2.g12797"/>
</dbReference>
<dbReference type="Proteomes" id="UP000887579">
    <property type="component" value="Unplaced"/>
</dbReference>